<evidence type="ECO:0000256" key="1">
    <source>
        <dbReference type="ARBA" id="ARBA00022729"/>
    </source>
</evidence>
<dbReference type="EMBL" id="JAIMJA010000026">
    <property type="protein sequence ID" value="MCE2596876.1"/>
    <property type="molecule type" value="Genomic_DNA"/>
</dbReference>
<dbReference type="InterPro" id="IPR015914">
    <property type="entry name" value="PAPs_N"/>
</dbReference>
<comment type="caution">
    <text evidence="4">The sequence shown here is derived from an EMBL/GenBank/DDBJ whole genome shotgun (WGS) entry which is preliminary data.</text>
</comment>
<dbReference type="Gene3D" id="2.60.40.380">
    <property type="entry name" value="Purple acid phosphatase-like, N-terminal"/>
    <property type="match status" value="1"/>
</dbReference>
<feature type="domain" description="Chitin-binding type-3" evidence="3">
    <location>
        <begin position="17"/>
        <end position="66"/>
    </location>
</feature>
<dbReference type="RefSeq" id="WP_233054633.1">
    <property type="nucleotide sequence ID" value="NZ_JAIMJA010000026.1"/>
</dbReference>
<feature type="domain" description="Chitin-binding type-3" evidence="3">
    <location>
        <begin position="85"/>
        <end position="129"/>
    </location>
</feature>
<dbReference type="InterPro" id="IPR008963">
    <property type="entry name" value="Purple_acid_Pase-like_N"/>
</dbReference>
<dbReference type="Pfam" id="PF00149">
    <property type="entry name" value="Metallophos"/>
    <property type="match status" value="1"/>
</dbReference>
<dbReference type="SUPFAM" id="SSF56300">
    <property type="entry name" value="Metallo-dependent phosphatases"/>
    <property type="match status" value="1"/>
</dbReference>
<protein>
    <submittedName>
        <fullName evidence="4">Metallophosphoesterase</fullName>
    </submittedName>
</protein>
<gene>
    <name evidence="4" type="ORF">K6Y31_19040</name>
</gene>
<feature type="signal peptide" evidence="2">
    <location>
        <begin position="1"/>
        <end position="19"/>
    </location>
</feature>
<dbReference type="SUPFAM" id="SSF49363">
    <property type="entry name" value="Purple acid phosphatase, N-terminal domain"/>
    <property type="match status" value="1"/>
</dbReference>
<sequence>MKTIILSMALITGAGWAGASSAQQHYQAGDKVTHNGDTYQCKPWPSDGWCNLAPYQPGVGEFWPKAWDLLNKQGLPKAFVNTSIHPEFDLGQTRPETDQIYFYLGQCWQAKNAPGKWETPREGWFWQAASCQPKVPPKAYPMMAVARDGKHYVWRDNNTLLTVDYQFSELSINKQALSESAYQGLDQYIDLLSGAFNLDANTLGVFLSNDLYLEYSIAEQAILPGYPMPMTERFEGMQTGVVGVMRWRNSDRIYAFYNDGSYDRITLSRGKVDGGYPKAIAGHWPGLEDYGTEIISISTVLPDFADVFLTDNRVARYDLAADRVVAGYPKHLPASLIDAPYNNPLEIRAGVDATGWITAAGNTGYNEWQDPRAAEQAAKLTAAFALNNASNAWFLNDGQYVEVDSTTGKVLAGFPVDRDEVWQGIAADRTIVGALKWNDQRAFLFLDDGSYLRMNLTTKSVDSGYPKAINDNTWPGLGKYANKISAVLNHGYDYADIILTDQTIVRYSISADKLISEPAPMACYSDYLGLDKNATCELNFISAPYLQAPGPDHMTVMFEMQAKGGVVEYWQQGEPAQQVAASVSKEDPMALVQEATLTNLAPNTTYQYRVMVGKQASETYQFRTYPASSAQQAQAKFIAISDVQRGNENVLAEIVNGIIKHECDGQVAKCSQTLAGIIMAGDITETGGDRSNWRKDLMARMKAIAPYVPMIPVTGNHDYSSDAELTNYRSYFAPPQNGSSEYPEHWYTLDYLGLRIIGLDSYPVSGINGRFNRNTLETQRNWLTDTLAQSNDKSFVMAAFHHPCLSEMWLKGESIGMCEAVRMLEDFSAETGITSGHVYGHTHSYSRGQSRDVPHLWLNAASVSGTLEPLNDPSYIEREVFDYDTIAVSNNHYGYSTLEFDFNANTMVTKRRDFDRTAQTFPQTDQAQFAPEGVVAAPIPAAQSVQALSDLALAVTGVDNAYELHWQVSKQADFSGLVFDLWGNDTRVENWQYQRDVKKISGSRPIGHQPENLQKGADISKLPLAQLLSQRGRAVGGDDQFYWRKLYTGQATHSSKLNEYDNQYRPSLSVEPGETLYWRARSRSNNMVWSDWSDTAPVAVTGSISDNLLDDNQWQVTQGVMQRINVPTSSQFAPASNSKVWAGKGHGGATANGNQDWMQQSLAVTGGEKLLLSVAMTTWENRDKPAVKALVRTGDGKLTELARLTTRYARVWDYRQQVLQLPNDAVEVIIVVGGQGNAGNDNDIYFDQLALKRML</sequence>
<dbReference type="InterPro" id="IPR036375">
    <property type="entry name" value="Hemopexin-like_dom_sf"/>
</dbReference>
<dbReference type="Proteomes" id="UP001201273">
    <property type="component" value="Unassembled WGS sequence"/>
</dbReference>
<evidence type="ECO:0000313" key="4">
    <source>
        <dbReference type="EMBL" id="MCE2596876.1"/>
    </source>
</evidence>
<dbReference type="InterPro" id="IPR018487">
    <property type="entry name" value="Hemopexin-like_repeat"/>
</dbReference>
<organism evidence="4 5">
    <name type="scientific">Motilimonas cestriensis</name>
    <dbReference type="NCBI Taxonomy" id="2742685"/>
    <lineage>
        <taxon>Bacteria</taxon>
        <taxon>Pseudomonadati</taxon>
        <taxon>Pseudomonadota</taxon>
        <taxon>Gammaproteobacteria</taxon>
        <taxon>Alteromonadales</taxon>
        <taxon>Alteromonadales genera incertae sedis</taxon>
        <taxon>Motilimonas</taxon>
    </lineage>
</organism>
<evidence type="ECO:0000313" key="5">
    <source>
        <dbReference type="Proteomes" id="UP001201273"/>
    </source>
</evidence>
<name>A0ABS8WGX0_9GAMM</name>
<keyword evidence="1 2" id="KW-0732">Signal</keyword>
<dbReference type="Pfam" id="PF16656">
    <property type="entry name" value="Pur_ac_phosph_N"/>
    <property type="match status" value="1"/>
</dbReference>
<keyword evidence="5" id="KW-1185">Reference proteome</keyword>
<dbReference type="SMART" id="SM00120">
    <property type="entry name" value="HX"/>
    <property type="match status" value="4"/>
</dbReference>
<proteinExistence type="predicted"/>
<dbReference type="Gene3D" id="2.110.10.10">
    <property type="entry name" value="Hemopexin-like domain"/>
    <property type="match status" value="2"/>
</dbReference>
<dbReference type="PANTHER" id="PTHR45867">
    <property type="entry name" value="PURPLE ACID PHOSPHATASE"/>
    <property type="match status" value="1"/>
</dbReference>
<dbReference type="PROSITE" id="PS51642">
    <property type="entry name" value="HEMOPEXIN_2"/>
    <property type="match status" value="1"/>
</dbReference>
<dbReference type="InterPro" id="IPR003610">
    <property type="entry name" value="CBM5/12"/>
</dbReference>
<dbReference type="Gene3D" id="3.60.21.10">
    <property type="match status" value="1"/>
</dbReference>
<reference evidence="4 5" key="1">
    <citation type="journal article" date="2022" name="Environ. Microbiol. Rep.">
        <title>Eco-phylogenetic analyses reveal divergent evolution of vitamin B12 metabolism in the marine bacterial family 'Psychromonadaceae'.</title>
        <authorList>
            <person name="Jin X."/>
            <person name="Yang Y."/>
            <person name="Cao H."/>
            <person name="Gao B."/>
            <person name="Zhao Z."/>
        </authorList>
    </citation>
    <scope>NUCLEOTIDE SEQUENCE [LARGE SCALE GENOMIC DNA]</scope>
    <source>
        <strain evidence="4 5">MKS20</strain>
    </source>
</reference>
<evidence type="ECO:0000259" key="3">
    <source>
        <dbReference type="SMART" id="SM00495"/>
    </source>
</evidence>
<dbReference type="SMART" id="SM00495">
    <property type="entry name" value="ChtBD3"/>
    <property type="match status" value="2"/>
</dbReference>
<dbReference type="InterPro" id="IPR029052">
    <property type="entry name" value="Metallo-depent_PP-like"/>
</dbReference>
<dbReference type="PANTHER" id="PTHR45867:SF3">
    <property type="entry name" value="ACID PHOSPHATASE TYPE 7"/>
    <property type="match status" value="1"/>
</dbReference>
<feature type="chain" id="PRO_5046899312" evidence="2">
    <location>
        <begin position="20"/>
        <end position="1255"/>
    </location>
</feature>
<accession>A0ABS8WGX0</accession>
<dbReference type="InterPro" id="IPR004843">
    <property type="entry name" value="Calcineurin-like_PHP"/>
</dbReference>
<dbReference type="SUPFAM" id="SSF50923">
    <property type="entry name" value="Hemopexin-like domain"/>
    <property type="match status" value="2"/>
</dbReference>
<evidence type="ECO:0000256" key="2">
    <source>
        <dbReference type="SAM" id="SignalP"/>
    </source>
</evidence>